<feature type="domain" description="Chromo" evidence="4">
    <location>
        <begin position="170"/>
        <end position="222"/>
    </location>
</feature>
<feature type="compositionally biased region" description="Acidic residues" evidence="3">
    <location>
        <begin position="305"/>
        <end position="319"/>
    </location>
</feature>
<dbReference type="SMART" id="SM00298">
    <property type="entry name" value="CHROMO"/>
    <property type="match status" value="1"/>
</dbReference>
<name>E4YHH5_OIKDI</name>
<feature type="compositionally biased region" description="Polar residues" evidence="3">
    <location>
        <begin position="77"/>
        <end position="98"/>
    </location>
</feature>
<evidence type="ECO:0000313" key="5">
    <source>
        <dbReference type="EMBL" id="CBY34949.1"/>
    </source>
</evidence>
<dbReference type="EMBL" id="FN654565">
    <property type="protein sequence ID" value="CBY34949.1"/>
    <property type="molecule type" value="Genomic_DNA"/>
</dbReference>
<dbReference type="InterPro" id="IPR036465">
    <property type="entry name" value="vWFA_dom_sf"/>
</dbReference>
<dbReference type="GO" id="GO:0005634">
    <property type="term" value="C:nucleus"/>
    <property type="evidence" value="ECO:0007669"/>
    <property type="project" value="UniProtKB-SubCell"/>
</dbReference>
<dbReference type="CDD" id="cd00024">
    <property type="entry name" value="CD_CSD"/>
    <property type="match status" value="1"/>
</dbReference>
<dbReference type="InterPro" id="IPR016197">
    <property type="entry name" value="Chromo-like_dom_sf"/>
</dbReference>
<organism evidence="5">
    <name type="scientific">Oikopleura dioica</name>
    <name type="common">Tunicate</name>
    <dbReference type="NCBI Taxonomy" id="34765"/>
    <lineage>
        <taxon>Eukaryota</taxon>
        <taxon>Metazoa</taxon>
        <taxon>Chordata</taxon>
        <taxon>Tunicata</taxon>
        <taxon>Appendicularia</taxon>
        <taxon>Copelata</taxon>
        <taxon>Oikopleuridae</taxon>
        <taxon>Oikopleura</taxon>
    </lineage>
</organism>
<dbReference type="PROSITE" id="PS00598">
    <property type="entry name" value="CHROMO_1"/>
    <property type="match status" value="1"/>
</dbReference>
<dbReference type="SUPFAM" id="SSF54160">
    <property type="entry name" value="Chromo domain-like"/>
    <property type="match status" value="2"/>
</dbReference>
<feature type="compositionally biased region" description="Basic and acidic residues" evidence="3">
    <location>
        <begin position="111"/>
        <end position="153"/>
    </location>
</feature>
<accession>E4YHH5</accession>
<dbReference type="SUPFAM" id="SSF53300">
    <property type="entry name" value="vWA-like"/>
    <property type="match status" value="1"/>
</dbReference>
<dbReference type="Gene3D" id="2.40.50.40">
    <property type="match status" value="2"/>
</dbReference>
<dbReference type="PROSITE" id="PS50013">
    <property type="entry name" value="CHROMO_2"/>
    <property type="match status" value="1"/>
</dbReference>
<protein>
    <recommendedName>
        <fullName evidence="4">Chromo domain-containing protein</fullName>
    </recommendedName>
</protein>
<dbReference type="AlphaFoldDB" id="E4YHH5"/>
<sequence length="1268" mass="141973">MSQSNLTSYFEKLGPLSSRTSPVKKTANENDVESVQPVEALLKKDVVENEPFVKTQPQEPPSKKRKRKRNRKKAKQQQESSGSLVITIDDSSCSSADSNLLPEKTSPKGTTKTDQKYLHGSAKDEQANEPKSTKELEEKELTAAAREKEEHQPKAKRTGSTTKDPSEKEWVIEAILKHRFIDTAKIEYFIKWKDWPSSTNTWEPLEHMVNCQKMIDDYHEKHREDCLEHNRHFPSRPQECGFGRGLKPEKILGFCDDFGDFAMLIKWKSTGSNTFIDVVSADEVYEKAPVFLCTYIESVISDQFMPDDEGTSEDEEEQLDSNANQDRDENGECSQFDDVCKVDVLKDPVILGNVVLNRKNYFTMKEGKSADESQYLVPTKSAYKNFRKLFNFLLLFLGGALAESTCNAGSVDRTKVPKSFGADVTESTLRKVWPHIHATHPTVNFWDWYKFFTTYAAYYDHGKAIVGDIYQVWPIDINSYGMTRDIASYNYSLPRALDLSWNEMVFDQLNIPMASLIAANIFYDVEVGFQNHFEGGWNTFSTNYGGTNQTRWEELESSFSFEEYFDHDNVDLLVVVDDSSLISDSDFEEIKSFITNIQTVAGSSSLDISVHAATGGSFKIFQSGALDLSSLAKSDSTDRNFDAIFDAISDDFDSSRSDAAKYVLLIVTGDPTDDVSRIHKKLPGHSQLIIVNIGSQHITLEDDTTKNVYASSAEELNEDDHKVVNLLLEVTQGVIHLWNNGATNVRVHANSKRPFCINTESLGEITTSVAAGDSSVEATILASINNYPSYALFDLKRPVLTGSSSLIKIGPSFKTTYLSIINENDEDILIDFSLNMRTPLFGFYSPDIDLSNCNVHEYCSFDGTCDCISTYKRTRDQECTFSQFIKRPDLDQFVCDIKDDVVEFYINLTDFIPPVTDPRYGEDNRGFCFVDNSTINVLMTKLELAGSSNNTFGNKSCDCSAWKNGKPGELQKYTSADCPDIIKKELVEDEAGLLKEVYHFGVGYDDATIETGFGKIMVQPGGRWKLSCDVKRSAAVSMADGEGGTEITYEIENMDEFDVENNQDEVGFDFEFFATADLEGNRRIGERPLLSNQNVYIQTRISDNNLMKVFTSYCEITVTTNGTVEVFEDILNSGCISAQYEDSFLRPEGFIPSDSGADKFLLRPILPTGFQEASVNVACTVVACPSIGPNEPFCEPGPSCGDIYSAQTLRSLKRFSNRPFQENVGMTLEYKQSTVGEDDGRYSDDEESSALSTCLSVTFALLTIALLG</sequence>
<reference evidence="5" key="1">
    <citation type="journal article" date="2010" name="Science">
        <title>Plasticity of animal genome architecture unmasked by rapid evolution of a pelagic tunicate.</title>
        <authorList>
            <person name="Denoeud F."/>
            <person name="Henriet S."/>
            <person name="Mungpakdee S."/>
            <person name="Aury J.M."/>
            <person name="Da Silva C."/>
            <person name="Brinkmann H."/>
            <person name="Mikhaleva J."/>
            <person name="Olsen L.C."/>
            <person name="Jubin C."/>
            <person name="Canestro C."/>
            <person name="Bouquet J.M."/>
            <person name="Danks G."/>
            <person name="Poulain J."/>
            <person name="Campsteijn C."/>
            <person name="Adamski M."/>
            <person name="Cross I."/>
            <person name="Yadetie F."/>
            <person name="Muffato M."/>
            <person name="Louis A."/>
            <person name="Butcher S."/>
            <person name="Tsagkogeorga G."/>
            <person name="Konrad A."/>
            <person name="Singh S."/>
            <person name="Jensen M.F."/>
            <person name="Cong E.H."/>
            <person name="Eikeseth-Otteraa H."/>
            <person name="Noel B."/>
            <person name="Anthouard V."/>
            <person name="Porcel B.M."/>
            <person name="Kachouri-Lafond R."/>
            <person name="Nishino A."/>
            <person name="Ugolini M."/>
            <person name="Chourrout P."/>
            <person name="Nishida H."/>
            <person name="Aasland R."/>
            <person name="Huzurbazar S."/>
            <person name="Westhof E."/>
            <person name="Delsuc F."/>
            <person name="Lehrach H."/>
            <person name="Reinhardt R."/>
            <person name="Weissenbach J."/>
            <person name="Roy S.W."/>
            <person name="Artiguenave F."/>
            <person name="Postlethwait J.H."/>
            <person name="Manak J.R."/>
            <person name="Thompson E.M."/>
            <person name="Jaillon O."/>
            <person name="Du Pasquier L."/>
            <person name="Boudinot P."/>
            <person name="Liberles D.A."/>
            <person name="Volff J.N."/>
            <person name="Philippe H."/>
            <person name="Lenhard B."/>
            <person name="Roest Crollius H."/>
            <person name="Wincker P."/>
            <person name="Chourrout D."/>
        </authorList>
    </citation>
    <scope>NUCLEOTIDE SEQUENCE [LARGE SCALE GENOMIC DNA]</scope>
</reference>
<feature type="region of interest" description="Disordered" evidence="3">
    <location>
        <begin position="1"/>
        <end position="166"/>
    </location>
</feature>
<dbReference type="Pfam" id="PF00385">
    <property type="entry name" value="Chromo"/>
    <property type="match status" value="1"/>
</dbReference>
<evidence type="ECO:0000259" key="4">
    <source>
        <dbReference type="PROSITE" id="PS50013"/>
    </source>
</evidence>
<dbReference type="InterPro" id="IPR000953">
    <property type="entry name" value="Chromo/chromo_shadow_dom"/>
</dbReference>
<keyword evidence="2" id="KW-0539">Nucleus</keyword>
<evidence type="ECO:0000256" key="3">
    <source>
        <dbReference type="SAM" id="MobiDB-lite"/>
    </source>
</evidence>
<dbReference type="InterPro" id="IPR051219">
    <property type="entry name" value="Heterochromatin_chromo-domain"/>
</dbReference>
<dbReference type="CDD" id="cd00034">
    <property type="entry name" value="CSD"/>
    <property type="match status" value="1"/>
</dbReference>
<feature type="region of interest" description="Disordered" evidence="3">
    <location>
        <begin position="305"/>
        <end position="332"/>
    </location>
</feature>
<proteinExistence type="predicted"/>
<gene>
    <name evidence="5" type="ORF">GSOID_T00024990001</name>
</gene>
<feature type="compositionally biased region" description="Basic residues" evidence="3">
    <location>
        <begin position="63"/>
        <end position="75"/>
    </location>
</feature>
<dbReference type="InterPro" id="IPR023779">
    <property type="entry name" value="Chromodomain_CS"/>
</dbReference>
<dbReference type="InterPro" id="IPR023780">
    <property type="entry name" value="Chromo_domain"/>
</dbReference>
<evidence type="ECO:0000256" key="2">
    <source>
        <dbReference type="ARBA" id="ARBA00023242"/>
    </source>
</evidence>
<dbReference type="PANTHER" id="PTHR22812">
    <property type="entry name" value="CHROMOBOX PROTEIN"/>
    <property type="match status" value="1"/>
</dbReference>
<dbReference type="Proteomes" id="UP000011014">
    <property type="component" value="Unassembled WGS sequence"/>
</dbReference>
<evidence type="ECO:0000256" key="1">
    <source>
        <dbReference type="ARBA" id="ARBA00004123"/>
    </source>
</evidence>
<comment type="subcellular location">
    <subcellularLocation>
        <location evidence="1">Nucleus</location>
    </subcellularLocation>
</comment>